<dbReference type="STRING" id="392333.SAMN05660860_02718"/>
<dbReference type="OrthoDB" id="1123500at2"/>
<dbReference type="Pfam" id="PF09851">
    <property type="entry name" value="SHOCT"/>
    <property type="match status" value="1"/>
</dbReference>
<gene>
    <name evidence="3" type="ORF">SAMN05660860_02718</name>
</gene>
<proteinExistence type="predicted"/>
<reference evidence="3 4" key="1">
    <citation type="submission" date="2016-10" db="EMBL/GenBank/DDBJ databases">
        <authorList>
            <person name="de Groot N.N."/>
        </authorList>
    </citation>
    <scope>NUCLEOTIDE SEQUENCE [LARGE SCALE GENOMIC DNA]</scope>
    <source>
        <strain evidence="3 4">DSM 17813</strain>
    </source>
</reference>
<dbReference type="Proteomes" id="UP000182146">
    <property type="component" value="Unassembled WGS sequence"/>
</dbReference>
<evidence type="ECO:0000313" key="3">
    <source>
        <dbReference type="EMBL" id="SDM54795.1"/>
    </source>
</evidence>
<name>A0A1G9U5E6_9BACT</name>
<organism evidence="3 4">
    <name type="scientific">Geoalkalibacter ferrihydriticus</name>
    <dbReference type="NCBI Taxonomy" id="392333"/>
    <lineage>
        <taxon>Bacteria</taxon>
        <taxon>Pseudomonadati</taxon>
        <taxon>Thermodesulfobacteriota</taxon>
        <taxon>Desulfuromonadia</taxon>
        <taxon>Desulfuromonadales</taxon>
        <taxon>Geoalkalibacteraceae</taxon>
        <taxon>Geoalkalibacter</taxon>
    </lineage>
</organism>
<evidence type="ECO:0000259" key="2">
    <source>
        <dbReference type="Pfam" id="PF09851"/>
    </source>
</evidence>
<dbReference type="EMBL" id="FNGU01000007">
    <property type="protein sequence ID" value="SDM54795.1"/>
    <property type="molecule type" value="Genomic_DNA"/>
</dbReference>
<evidence type="ECO:0000313" key="4">
    <source>
        <dbReference type="Proteomes" id="UP000182146"/>
    </source>
</evidence>
<dbReference type="InterPro" id="IPR018649">
    <property type="entry name" value="SHOCT"/>
</dbReference>
<sequence>MPVYPMMNGMPMMGPLMWIFMIVLWGFAIFGVIMVVRLLVFRTDQSQEPPRAETALGILEKRYAKGDISREEFQRMKKDLQG</sequence>
<feature type="domain" description="SHOCT" evidence="2">
    <location>
        <begin position="55"/>
        <end position="80"/>
    </location>
</feature>
<protein>
    <submittedName>
        <fullName evidence="3">Putative membrane protein</fullName>
    </submittedName>
</protein>
<keyword evidence="1" id="KW-0472">Membrane</keyword>
<dbReference type="AlphaFoldDB" id="A0A1G9U5E6"/>
<keyword evidence="1" id="KW-1133">Transmembrane helix</keyword>
<keyword evidence="1" id="KW-0812">Transmembrane</keyword>
<dbReference type="RefSeq" id="WP_052446409.1">
    <property type="nucleotide sequence ID" value="NZ_FNGU01000007.1"/>
</dbReference>
<evidence type="ECO:0000256" key="1">
    <source>
        <dbReference type="SAM" id="Phobius"/>
    </source>
</evidence>
<feature type="transmembrane region" description="Helical" evidence="1">
    <location>
        <begin position="16"/>
        <end position="40"/>
    </location>
</feature>
<accession>A0A1G9U5E6</accession>